<keyword evidence="3 7" id="KW-0812">Transmembrane</keyword>
<accession>A0ABD6DL96</accession>
<evidence type="ECO:0000256" key="7">
    <source>
        <dbReference type="SAM" id="Phobius"/>
    </source>
</evidence>
<feature type="transmembrane region" description="Helical" evidence="7">
    <location>
        <begin position="253"/>
        <end position="270"/>
    </location>
</feature>
<evidence type="ECO:0000256" key="1">
    <source>
        <dbReference type="ARBA" id="ARBA00004141"/>
    </source>
</evidence>
<reference evidence="8 9" key="1">
    <citation type="journal article" date="2019" name="Int. J. Syst. Evol. Microbiol.">
        <title>The Global Catalogue of Microorganisms (GCM) 10K type strain sequencing project: providing services to taxonomists for standard genome sequencing and annotation.</title>
        <authorList>
            <consortium name="The Broad Institute Genomics Platform"/>
            <consortium name="The Broad Institute Genome Sequencing Center for Infectious Disease"/>
            <person name="Wu L."/>
            <person name="Ma J."/>
        </authorList>
    </citation>
    <scope>NUCLEOTIDE SEQUENCE [LARGE SCALE GENOMIC DNA]</scope>
    <source>
        <strain evidence="8 9">CGMCC 1.10390</strain>
    </source>
</reference>
<sequence>MQAMQLNRRLGLALVVVAAGALTWWVISEVFGTVFFALTVASVVLPLQKRLVGRGLPKYWAAVVTTGATFIGGVLVFSPLFVVAYLRREQLFGLVETLPETFSVVVFGQTYELSFEEMQAMVLDFLTVVLEDAARAAPDLSLKMLVFVMVLFGFLIGQDHAYRTALGVVPVEYRDAAQALHERTKDTLQAIYLLQIATAVGTFVMALPTFWALGYDYPVTMAVIAGVLQFLPVIGPSLLIGAVALYHLSVGDVDAAILMVIVGGVVIAYLPDAVIRPRLASMTADMPGSLYFVGFIGGLLTVGPVGVIMGPLAVALFTESVNQLSEEVPEVPVPEEQMPTDDEAEQTGDDGVGSDWTERVEGPPSDAGPDTDSAGPDGDTGSGSGANTNGGTDAGTASDDPSPSGHD</sequence>
<gene>
    <name evidence="8" type="ORF">ACFSBL_15470</name>
</gene>
<dbReference type="EMBL" id="JBHUDO010000003">
    <property type="protein sequence ID" value="MFD1647089.1"/>
    <property type="molecule type" value="Genomic_DNA"/>
</dbReference>
<name>A0ABD6DL96_9EURY</name>
<protein>
    <submittedName>
        <fullName evidence="8">AI-2E family transporter</fullName>
    </submittedName>
</protein>
<evidence type="ECO:0000256" key="5">
    <source>
        <dbReference type="ARBA" id="ARBA00023136"/>
    </source>
</evidence>
<dbReference type="GO" id="GO:0016020">
    <property type="term" value="C:membrane"/>
    <property type="evidence" value="ECO:0007669"/>
    <property type="project" value="UniProtKB-SubCell"/>
</dbReference>
<dbReference type="PANTHER" id="PTHR21716:SF4">
    <property type="entry name" value="TRANSMEMBRANE PROTEIN 245"/>
    <property type="match status" value="1"/>
</dbReference>
<evidence type="ECO:0000256" key="2">
    <source>
        <dbReference type="ARBA" id="ARBA00009773"/>
    </source>
</evidence>
<feature type="transmembrane region" description="Helical" evidence="7">
    <location>
        <begin position="290"/>
        <end position="317"/>
    </location>
</feature>
<feature type="compositionally biased region" description="Acidic residues" evidence="6">
    <location>
        <begin position="338"/>
        <end position="348"/>
    </location>
</feature>
<keyword evidence="9" id="KW-1185">Reference proteome</keyword>
<feature type="transmembrane region" description="Helical" evidence="7">
    <location>
        <begin position="140"/>
        <end position="157"/>
    </location>
</feature>
<feature type="compositionally biased region" description="Low complexity" evidence="6">
    <location>
        <begin position="385"/>
        <end position="400"/>
    </location>
</feature>
<feature type="region of interest" description="Disordered" evidence="6">
    <location>
        <begin position="326"/>
        <end position="407"/>
    </location>
</feature>
<organism evidence="8 9">
    <name type="scientific">Haloarchaeobius litoreus</name>
    <dbReference type="NCBI Taxonomy" id="755306"/>
    <lineage>
        <taxon>Archaea</taxon>
        <taxon>Methanobacteriati</taxon>
        <taxon>Methanobacteriota</taxon>
        <taxon>Stenosarchaea group</taxon>
        <taxon>Halobacteria</taxon>
        <taxon>Halobacteriales</taxon>
        <taxon>Halorubellaceae</taxon>
        <taxon>Haloarchaeobius</taxon>
    </lineage>
</organism>
<dbReference type="AlphaFoldDB" id="A0ABD6DL96"/>
<proteinExistence type="inferred from homology"/>
<evidence type="ECO:0000256" key="4">
    <source>
        <dbReference type="ARBA" id="ARBA00022989"/>
    </source>
</evidence>
<dbReference type="Proteomes" id="UP001597034">
    <property type="component" value="Unassembled WGS sequence"/>
</dbReference>
<keyword evidence="5 7" id="KW-0472">Membrane</keyword>
<feature type="transmembrane region" description="Helical" evidence="7">
    <location>
        <begin position="59"/>
        <end position="86"/>
    </location>
</feature>
<comment type="similarity">
    <text evidence="2">Belongs to the autoinducer-2 exporter (AI-2E) (TC 2.A.86) family.</text>
</comment>
<evidence type="ECO:0000313" key="8">
    <source>
        <dbReference type="EMBL" id="MFD1647089.1"/>
    </source>
</evidence>
<feature type="transmembrane region" description="Helical" evidence="7">
    <location>
        <begin position="190"/>
        <end position="213"/>
    </location>
</feature>
<evidence type="ECO:0000313" key="9">
    <source>
        <dbReference type="Proteomes" id="UP001597034"/>
    </source>
</evidence>
<feature type="transmembrane region" description="Helical" evidence="7">
    <location>
        <begin position="31"/>
        <end position="47"/>
    </location>
</feature>
<feature type="transmembrane region" description="Helical" evidence="7">
    <location>
        <begin position="219"/>
        <end position="246"/>
    </location>
</feature>
<comment type="caution">
    <text evidence="8">The sequence shown here is derived from an EMBL/GenBank/DDBJ whole genome shotgun (WGS) entry which is preliminary data.</text>
</comment>
<dbReference type="InterPro" id="IPR002549">
    <property type="entry name" value="AI-2E-like"/>
</dbReference>
<dbReference type="Pfam" id="PF01594">
    <property type="entry name" value="AI-2E_transport"/>
    <property type="match status" value="1"/>
</dbReference>
<evidence type="ECO:0000256" key="3">
    <source>
        <dbReference type="ARBA" id="ARBA00022692"/>
    </source>
</evidence>
<evidence type="ECO:0000256" key="6">
    <source>
        <dbReference type="SAM" id="MobiDB-lite"/>
    </source>
</evidence>
<dbReference type="PANTHER" id="PTHR21716">
    <property type="entry name" value="TRANSMEMBRANE PROTEIN"/>
    <property type="match status" value="1"/>
</dbReference>
<comment type="subcellular location">
    <subcellularLocation>
        <location evidence="1">Membrane</location>
        <topology evidence="1">Multi-pass membrane protein</topology>
    </subcellularLocation>
</comment>
<keyword evidence="4 7" id="KW-1133">Transmembrane helix</keyword>